<feature type="transmembrane region" description="Helical" evidence="1">
    <location>
        <begin position="135"/>
        <end position="157"/>
    </location>
</feature>
<dbReference type="STRING" id="1332264.BW730_09510"/>
<dbReference type="EMBL" id="CP019606">
    <property type="protein sequence ID" value="AQP47691.1"/>
    <property type="molecule type" value="Genomic_DNA"/>
</dbReference>
<dbReference type="Proteomes" id="UP000188145">
    <property type="component" value="Chromosome"/>
</dbReference>
<reference evidence="3" key="1">
    <citation type="submission" date="2017-02" db="EMBL/GenBank/DDBJ databases">
        <title>Tessaracoccus aquaemaris sp. nov., isolated from the intestine of a Korean rockfish, Sebastes schlegelii, in a marine aquaculture pond.</title>
        <authorList>
            <person name="Tak E.J."/>
            <person name="Bae J.-W."/>
        </authorList>
    </citation>
    <scope>NUCLEOTIDE SEQUENCE [LARGE SCALE GENOMIC DNA]</scope>
    <source>
        <strain evidence="3">NSG39</strain>
    </source>
</reference>
<feature type="transmembrane region" description="Helical" evidence="1">
    <location>
        <begin position="252"/>
        <end position="273"/>
    </location>
</feature>
<keyword evidence="1" id="KW-0472">Membrane</keyword>
<accession>A0A1Q2CNJ6</accession>
<sequence length="274" mass="28834">MDLAPATETAPDYRRVVLASVFALLLGSAITVLIHECGHWVAGALLGNPSTLYSFAVSHAGEMTPQAVAIAALAGPAVSLVLGLLMTYWTPLRARGGTAHLLWLWVGFTSLQEAVAYLVITPFGAGDTAVANDALGGGFIAAMVALALGILGMFWQARRFAGHVARFAGEDLRLARSYAWFPWLIAIGWMVAVQIVMLSITPMTSTLGEKIIIAIASIAMTVFAPMSFIFLGKLLGDTPVEPLRLPPFPTGLAIGYALMLILGVVLAFAAPTIG</sequence>
<feature type="transmembrane region" description="Helical" evidence="1">
    <location>
        <begin position="178"/>
        <end position="199"/>
    </location>
</feature>
<evidence type="ECO:0000313" key="3">
    <source>
        <dbReference type="Proteomes" id="UP000188145"/>
    </source>
</evidence>
<feature type="transmembrane region" description="Helical" evidence="1">
    <location>
        <begin position="67"/>
        <end position="89"/>
    </location>
</feature>
<feature type="transmembrane region" description="Helical" evidence="1">
    <location>
        <begin position="211"/>
        <end position="231"/>
    </location>
</feature>
<proteinExistence type="predicted"/>
<dbReference type="AlphaFoldDB" id="A0A1Q2CNJ6"/>
<keyword evidence="3" id="KW-1185">Reference proteome</keyword>
<protein>
    <submittedName>
        <fullName evidence="2">Uncharacterized protein</fullName>
    </submittedName>
</protein>
<dbReference type="OrthoDB" id="3730462at2"/>
<name>A0A1Q2CNJ6_9ACTN</name>
<feature type="transmembrane region" description="Helical" evidence="1">
    <location>
        <begin position="101"/>
        <end position="123"/>
    </location>
</feature>
<organism evidence="2 3">
    <name type="scientific">Tessaracoccus aquimaris</name>
    <dbReference type="NCBI Taxonomy" id="1332264"/>
    <lineage>
        <taxon>Bacteria</taxon>
        <taxon>Bacillati</taxon>
        <taxon>Actinomycetota</taxon>
        <taxon>Actinomycetes</taxon>
        <taxon>Propionibacteriales</taxon>
        <taxon>Propionibacteriaceae</taxon>
        <taxon>Tessaracoccus</taxon>
    </lineage>
</organism>
<dbReference type="KEGG" id="tes:BW730_09510"/>
<evidence type="ECO:0000313" key="2">
    <source>
        <dbReference type="EMBL" id="AQP47691.1"/>
    </source>
</evidence>
<keyword evidence="1" id="KW-0812">Transmembrane</keyword>
<feature type="transmembrane region" description="Helical" evidence="1">
    <location>
        <begin position="16"/>
        <end position="34"/>
    </location>
</feature>
<gene>
    <name evidence="2" type="ORF">BW730_09510</name>
</gene>
<keyword evidence="1" id="KW-1133">Transmembrane helix</keyword>
<evidence type="ECO:0000256" key="1">
    <source>
        <dbReference type="SAM" id="Phobius"/>
    </source>
</evidence>
<dbReference type="RefSeq" id="WP_077686024.1">
    <property type="nucleotide sequence ID" value="NZ_CP019606.1"/>
</dbReference>